<keyword evidence="1" id="KW-0472">Membrane</keyword>
<evidence type="ECO:0000313" key="3">
    <source>
        <dbReference type="Proteomes" id="UP000199199"/>
    </source>
</evidence>
<keyword evidence="1" id="KW-1133">Transmembrane helix</keyword>
<keyword evidence="1" id="KW-0812">Transmembrane</keyword>
<gene>
    <name evidence="2" type="ORF">SAMN04488556_0207</name>
</gene>
<keyword evidence="3" id="KW-1185">Reference proteome</keyword>
<evidence type="ECO:0000313" key="2">
    <source>
        <dbReference type="EMBL" id="SFS33045.1"/>
    </source>
</evidence>
<sequence>MLDKLGPLGIAGLIIVLVGIALIALESLMIAAGMALVLVGLAVTVKALVSGMLGAFGMM</sequence>
<organism evidence="2 3">
    <name type="scientific">Halostagnicola kamekurae</name>
    <dbReference type="NCBI Taxonomy" id="619731"/>
    <lineage>
        <taxon>Archaea</taxon>
        <taxon>Methanobacteriati</taxon>
        <taxon>Methanobacteriota</taxon>
        <taxon>Stenosarchaea group</taxon>
        <taxon>Halobacteria</taxon>
        <taxon>Halobacteriales</taxon>
        <taxon>Natrialbaceae</taxon>
        <taxon>Halostagnicola</taxon>
    </lineage>
</organism>
<proteinExistence type="predicted"/>
<feature type="transmembrane region" description="Helical" evidence="1">
    <location>
        <begin position="6"/>
        <end position="25"/>
    </location>
</feature>
<dbReference type="AlphaFoldDB" id="A0A1I6NYX2"/>
<dbReference type="EMBL" id="FOZS01000001">
    <property type="protein sequence ID" value="SFS33045.1"/>
    <property type="molecule type" value="Genomic_DNA"/>
</dbReference>
<accession>A0A1I6NYX2</accession>
<reference evidence="3" key="1">
    <citation type="submission" date="2016-10" db="EMBL/GenBank/DDBJ databases">
        <authorList>
            <person name="Varghese N."/>
            <person name="Submissions S."/>
        </authorList>
    </citation>
    <scope>NUCLEOTIDE SEQUENCE [LARGE SCALE GENOMIC DNA]</scope>
    <source>
        <strain evidence="3">DSM 22427</strain>
    </source>
</reference>
<evidence type="ECO:0000256" key="1">
    <source>
        <dbReference type="SAM" id="Phobius"/>
    </source>
</evidence>
<feature type="transmembrane region" description="Helical" evidence="1">
    <location>
        <begin position="32"/>
        <end position="56"/>
    </location>
</feature>
<name>A0A1I6NYX2_9EURY</name>
<dbReference type="Proteomes" id="UP000199199">
    <property type="component" value="Unassembled WGS sequence"/>
</dbReference>
<dbReference type="RefSeq" id="WP_092900402.1">
    <property type="nucleotide sequence ID" value="NZ_FOZS01000001.1"/>
</dbReference>
<dbReference type="InterPro" id="IPR055893">
    <property type="entry name" value="DUF7470"/>
</dbReference>
<dbReference type="Pfam" id="PF24282">
    <property type="entry name" value="DUF7470"/>
    <property type="match status" value="1"/>
</dbReference>
<protein>
    <submittedName>
        <fullName evidence="2">Uncharacterized protein</fullName>
    </submittedName>
</protein>